<evidence type="ECO:0000256" key="6">
    <source>
        <dbReference type="PIRSR" id="PIRSR000097-1"/>
    </source>
</evidence>
<dbReference type="PIRSF" id="PIRSF000097">
    <property type="entry name" value="AKR"/>
    <property type="match status" value="1"/>
</dbReference>
<dbReference type="PROSITE" id="PS00798">
    <property type="entry name" value="ALDOKETO_REDUCTASE_1"/>
    <property type="match status" value="1"/>
</dbReference>
<dbReference type="FunFam" id="3.20.20.100:FF:000002">
    <property type="entry name" value="2,5-diketo-D-gluconic acid reductase A"/>
    <property type="match status" value="1"/>
</dbReference>
<reference evidence="10" key="1">
    <citation type="submission" date="2020-02" db="EMBL/GenBank/DDBJ databases">
        <authorList>
            <person name="Lichtner F.J."/>
        </authorList>
    </citation>
    <scope>NUCLEOTIDE SEQUENCE</scope>
    <source>
        <strain evidence="10">G10</strain>
    </source>
</reference>
<dbReference type="PROSITE" id="PS00062">
    <property type="entry name" value="ALDOKETO_REDUCTASE_2"/>
    <property type="match status" value="1"/>
</dbReference>
<protein>
    <recommendedName>
        <fullName evidence="1">D-xylose reductase [NAD(P)H]</fullName>
        <ecNumber evidence="1">1.1.1.307</ecNumber>
    </recommendedName>
</protein>
<comment type="catalytic activity">
    <reaction evidence="5">
        <text>xylitol + NAD(+) = D-xylose + NADH + H(+)</text>
        <dbReference type="Rhea" id="RHEA:27441"/>
        <dbReference type="ChEBI" id="CHEBI:15378"/>
        <dbReference type="ChEBI" id="CHEBI:17151"/>
        <dbReference type="ChEBI" id="CHEBI:53455"/>
        <dbReference type="ChEBI" id="CHEBI:57540"/>
        <dbReference type="ChEBI" id="CHEBI:57945"/>
        <dbReference type="EC" id="1.1.1.307"/>
    </reaction>
</comment>
<keyword evidence="2" id="KW-0560">Oxidoreductase</keyword>
<evidence type="ECO:0000313" key="10">
    <source>
        <dbReference type="EMBL" id="KAF7517232.1"/>
    </source>
</evidence>
<dbReference type="PANTHER" id="PTHR11732">
    <property type="entry name" value="ALDO/KETO REDUCTASE"/>
    <property type="match status" value="1"/>
</dbReference>
<evidence type="ECO:0000256" key="3">
    <source>
        <dbReference type="ARBA" id="ARBA00025065"/>
    </source>
</evidence>
<keyword evidence="11" id="KW-1185">Reference proteome</keyword>
<organism evidence="10 11">
    <name type="scientific">Penicillium crustosum</name>
    <name type="common">Blue mold fungus</name>
    <dbReference type="NCBI Taxonomy" id="36656"/>
    <lineage>
        <taxon>Eukaryota</taxon>
        <taxon>Fungi</taxon>
        <taxon>Dikarya</taxon>
        <taxon>Ascomycota</taxon>
        <taxon>Pezizomycotina</taxon>
        <taxon>Eurotiomycetes</taxon>
        <taxon>Eurotiomycetidae</taxon>
        <taxon>Eurotiales</taxon>
        <taxon>Aspergillaceae</taxon>
        <taxon>Penicillium</taxon>
    </lineage>
</organism>
<comment type="function">
    <text evidence="3">Catalyzes the initial reaction in the xylose utilization pathway by reducing D-xylose into xylitol. Xylose is a major component of hemicelluloses such as xylan. Most fungi utilize D-xylose via three enzymatic reactions, xylose reductase (XR), xylitol dehydrogenase (XDH), and xylulokinase, to form xylulose 5-phosphate, which enters pentose phosphate pathway.</text>
</comment>
<proteinExistence type="predicted"/>
<dbReference type="Pfam" id="PF00248">
    <property type="entry name" value="Aldo_ket_red"/>
    <property type="match status" value="1"/>
</dbReference>
<sequence>MVQVPTLRIPGSGQQIPQVGFGLWKVPPQEASEVVYQAIKAGYRLFDGAYDYGNEREAGLGIKRAIEEGLVTREDVFVTTKLWNTCHEKERAIKVGAEQVDEWGLGYIDMYLIHFPIALQYNPECTRGWYYDGQKEVKLEMTPIRDTWEALEELYSRGLVKNIGVSNFNSQAIFDIFTYAKVKPSMLQIEHHPYLVQPTLVEFCKDQDMLVTGYSSFGPQSFLELPSSFPTKAAQTPTLFEIDLIKKLATKYKKTTSQILLRWSTQRGLCVIPKSTNEERMKQNLDVTGFDMEKEELDHIASLDMGLHFNDPGTYLPGRPVRLFT</sequence>
<dbReference type="EC" id="1.1.1.307" evidence="1"/>
<evidence type="ECO:0000259" key="9">
    <source>
        <dbReference type="Pfam" id="PF00248"/>
    </source>
</evidence>
<dbReference type="EMBL" id="JAAOZQ010000119">
    <property type="protein sequence ID" value="KAF7517232.1"/>
    <property type="molecule type" value="Genomic_DNA"/>
</dbReference>
<feature type="active site" description="Proton donor" evidence="6">
    <location>
        <position position="52"/>
    </location>
</feature>
<evidence type="ECO:0000256" key="8">
    <source>
        <dbReference type="PIRSR" id="PIRSR000097-3"/>
    </source>
</evidence>
<dbReference type="PROSITE" id="PS00063">
    <property type="entry name" value="ALDOKETO_REDUCTASE_3"/>
    <property type="match status" value="1"/>
</dbReference>
<dbReference type="SUPFAM" id="SSF51430">
    <property type="entry name" value="NAD(P)-linked oxidoreductase"/>
    <property type="match status" value="1"/>
</dbReference>
<evidence type="ECO:0000256" key="7">
    <source>
        <dbReference type="PIRSR" id="PIRSR000097-2"/>
    </source>
</evidence>
<evidence type="ECO:0000256" key="4">
    <source>
        <dbReference type="ARBA" id="ARBA00047534"/>
    </source>
</evidence>
<dbReference type="InterPro" id="IPR018170">
    <property type="entry name" value="Aldo/ket_reductase_CS"/>
</dbReference>
<dbReference type="InterPro" id="IPR036812">
    <property type="entry name" value="NAD(P)_OxRdtase_dom_sf"/>
</dbReference>
<dbReference type="PRINTS" id="PR00069">
    <property type="entry name" value="ALDKETRDTASE"/>
</dbReference>
<feature type="domain" description="NADP-dependent oxidoreductase" evidence="9">
    <location>
        <begin position="20"/>
        <end position="303"/>
    </location>
</feature>
<dbReference type="Gene3D" id="3.20.20.100">
    <property type="entry name" value="NADP-dependent oxidoreductase domain"/>
    <property type="match status" value="1"/>
</dbReference>
<dbReference type="InterPro" id="IPR023210">
    <property type="entry name" value="NADP_OxRdtase_dom"/>
</dbReference>
<comment type="catalytic activity">
    <reaction evidence="4">
        <text>xylitol + NADP(+) = D-xylose + NADPH + H(+)</text>
        <dbReference type="Rhea" id="RHEA:27445"/>
        <dbReference type="ChEBI" id="CHEBI:15378"/>
        <dbReference type="ChEBI" id="CHEBI:17151"/>
        <dbReference type="ChEBI" id="CHEBI:53455"/>
        <dbReference type="ChEBI" id="CHEBI:57783"/>
        <dbReference type="ChEBI" id="CHEBI:58349"/>
        <dbReference type="EC" id="1.1.1.307"/>
    </reaction>
</comment>
<dbReference type="GO" id="GO:0016616">
    <property type="term" value="F:oxidoreductase activity, acting on the CH-OH group of donors, NAD or NADP as acceptor"/>
    <property type="evidence" value="ECO:0007669"/>
    <property type="project" value="UniProtKB-ARBA"/>
</dbReference>
<evidence type="ECO:0000256" key="1">
    <source>
        <dbReference type="ARBA" id="ARBA00012845"/>
    </source>
</evidence>
<dbReference type="AlphaFoldDB" id="A0A9P5KVM4"/>
<evidence type="ECO:0000256" key="2">
    <source>
        <dbReference type="ARBA" id="ARBA00023002"/>
    </source>
</evidence>
<dbReference type="Proteomes" id="UP000701341">
    <property type="component" value="Unassembled WGS sequence"/>
</dbReference>
<accession>A0A9P5KVM4</accession>
<gene>
    <name evidence="10" type="ORF">PCG10_001333</name>
</gene>
<dbReference type="InterPro" id="IPR020471">
    <property type="entry name" value="AKR"/>
</dbReference>
<evidence type="ECO:0000256" key="5">
    <source>
        <dbReference type="ARBA" id="ARBA00049485"/>
    </source>
</evidence>
<evidence type="ECO:0000313" key="11">
    <source>
        <dbReference type="Proteomes" id="UP000701341"/>
    </source>
</evidence>
<feature type="site" description="Lowers pKa of active site Tyr" evidence="8">
    <location>
        <position position="81"/>
    </location>
</feature>
<name>A0A9P5KVM4_PENCR</name>
<dbReference type="OrthoDB" id="416253at2759"/>
<feature type="binding site" evidence="7">
    <location>
        <position position="114"/>
    </location>
    <ligand>
        <name>substrate</name>
    </ligand>
</feature>
<comment type="caution">
    <text evidence="10">The sequence shown here is derived from an EMBL/GenBank/DDBJ whole genome shotgun (WGS) entry which is preliminary data.</text>
</comment>